<name>A0ABT2WVS2_9RHOB</name>
<dbReference type="Proteomes" id="UP001321014">
    <property type="component" value="Unassembled WGS sequence"/>
</dbReference>
<dbReference type="InterPro" id="IPR036366">
    <property type="entry name" value="PGBDSf"/>
</dbReference>
<comment type="caution">
    <text evidence="3">The sequence shown here is derived from an EMBL/GenBank/DDBJ whole genome shotgun (WGS) entry which is preliminary data.</text>
</comment>
<evidence type="ECO:0000259" key="2">
    <source>
        <dbReference type="Pfam" id="PF01471"/>
    </source>
</evidence>
<dbReference type="InterPro" id="IPR036365">
    <property type="entry name" value="PGBD-like_sf"/>
</dbReference>
<dbReference type="PROSITE" id="PS51257">
    <property type="entry name" value="PROKAR_LIPOPROTEIN"/>
    <property type="match status" value="1"/>
</dbReference>
<keyword evidence="4" id="KW-1185">Reference proteome</keyword>
<feature type="signal peptide" evidence="1">
    <location>
        <begin position="1"/>
        <end position="24"/>
    </location>
</feature>
<sequence length="176" mass="18770">MIRVFPAVCALALAGLSACGGALRYIEAGAAPEVSRSPAGAPPGAAPGTCWGKHVTPAIIETVTHQVLMQPAEVQTDGTVLRPAIYKTETRQQIVRERKETWFETPCQQDMTPEFVASVQRALAARGMYRGAVTGEMDNRTRAAIRRFQKPQGLDSGILSLAAARNLGLVAVQVEG</sequence>
<evidence type="ECO:0000313" key="4">
    <source>
        <dbReference type="Proteomes" id="UP001321014"/>
    </source>
</evidence>
<dbReference type="Gene3D" id="1.10.101.10">
    <property type="entry name" value="PGBD-like superfamily/PGBD"/>
    <property type="match status" value="1"/>
</dbReference>
<reference evidence="3 4" key="1">
    <citation type="submission" date="2022-10" db="EMBL/GenBank/DDBJ databases">
        <title>Ruegeria sp. nov., isolated from ocean surface water.</title>
        <authorList>
            <person name="He W."/>
            <person name="Wang L."/>
            <person name="Zhang D.-F."/>
        </authorList>
    </citation>
    <scope>NUCLEOTIDE SEQUENCE [LARGE SCALE GENOMIC DNA]</scope>
    <source>
        <strain evidence="3 4">WL0004</strain>
    </source>
</reference>
<dbReference type="InterPro" id="IPR002477">
    <property type="entry name" value="Peptidoglycan-bd-like"/>
</dbReference>
<organism evidence="3 4">
    <name type="scientific">Ruegeria marisflavi</name>
    <dbReference type="NCBI Taxonomy" id="2984152"/>
    <lineage>
        <taxon>Bacteria</taxon>
        <taxon>Pseudomonadati</taxon>
        <taxon>Pseudomonadota</taxon>
        <taxon>Alphaproteobacteria</taxon>
        <taxon>Rhodobacterales</taxon>
        <taxon>Roseobacteraceae</taxon>
        <taxon>Ruegeria</taxon>
    </lineage>
</organism>
<feature type="chain" id="PRO_5045526471" evidence="1">
    <location>
        <begin position="25"/>
        <end position="176"/>
    </location>
</feature>
<dbReference type="Pfam" id="PF01471">
    <property type="entry name" value="PG_binding_1"/>
    <property type="match status" value="1"/>
</dbReference>
<evidence type="ECO:0000256" key="1">
    <source>
        <dbReference type="SAM" id="SignalP"/>
    </source>
</evidence>
<keyword evidence="1" id="KW-0732">Signal</keyword>
<proteinExistence type="predicted"/>
<accession>A0ABT2WVS2</accession>
<evidence type="ECO:0000313" key="3">
    <source>
        <dbReference type="EMBL" id="MCU9839994.1"/>
    </source>
</evidence>
<dbReference type="EMBL" id="JAOVQN010000026">
    <property type="protein sequence ID" value="MCU9839994.1"/>
    <property type="molecule type" value="Genomic_DNA"/>
</dbReference>
<protein>
    <submittedName>
        <fullName evidence="3">Peptidoglycan-binding protein</fullName>
    </submittedName>
</protein>
<dbReference type="SUPFAM" id="SSF47090">
    <property type="entry name" value="PGBD-like"/>
    <property type="match status" value="1"/>
</dbReference>
<feature type="domain" description="Peptidoglycan binding-like" evidence="2">
    <location>
        <begin position="114"/>
        <end position="158"/>
    </location>
</feature>
<gene>
    <name evidence="3" type="ORF">OEZ49_19695</name>
</gene>
<dbReference type="RefSeq" id="WP_263389882.1">
    <property type="nucleotide sequence ID" value="NZ_JAOVQN010000026.1"/>
</dbReference>